<reference evidence="1" key="1">
    <citation type="submission" date="2017-06" db="EMBL/GenBank/DDBJ databases">
        <title>Novel phages from South African skin metaviromes.</title>
        <authorList>
            <person name="van Zyl L.J."/>
            <person name="Abrahams Y."/>
            <person name="Stander E.A."/>
            <person name="Kirby B.M."/>
            <person name="Clavaud C."/>
            <person name="Farcet C."/>
            <person name="Breton L."/>
            <person name="Trindade M.I."/>
        </authorList>
    </citation>
    <scope>NUCLEOTIDE SEQUENCE</scope>
</reference>
<accession>A0A2H4JAT7</accession>
<proteinExistence type="predicted"/>
<protein>
    <submittedName>
        <fullName evidence="1">Uncharacterized protein</fullName>
    </submittedName>
</protein>
<evidence type="ECO:0000313" key="1">
    <source>
        <dbReference type="EMBL" id="ASN69428.1"/>
    </source>
</evidence>
<evidence type="ECO:0000313" key="2">
    <source>
        <dbReference type="EMBL" id="ASN72407.1"/>
    </source>
</evidence>
<sequence length="72" mass="8663">MFENLQYNAKDFAAAYIQTLPHAKKIEEFNNRADYHDYMKKRRDSFFYQYLESLEFANSFSKSNEEIESSDS</sequence>
<dbReference type="EMBL" id="MF417953">
    <property type="protein sequence ID" value="ASN72407.1"/>
    <property type="molecule type" value="Genomic_DNA"/>
</dbReference>
<gene>
    <name evidence="1" type="ORF">7F15_34</name>
    <name evidence="2" type="ORF">7S15_7</name>
</gene>
<organism evidence="1">
    <name type="scientific">uncultured Caudovirales phage</name>
    <dbReference type="NCBI Taxonomy" id="2100421"/>
    <lineage>
        <taxon>Viruses</taxon>
        <taxon>Duplodnaviria</taxon>
        <taxon>Heunggongvirae</taxon>
        <taxon>Uroviricota</taxon>
        <taxon>Caudoviricetes</taxon>
        <taxon>Peduoviridae</taxon>
        <taxon>Maltschvirus</taxon>
        <taxon>Maltschvirus maltsch</taxon>
    </lineage>
</organism>
<name>A0A2H4JAT7_9CAUD</name>
<dbReference type="EMBL" id="MF417890">
    <property type="protein sequence ID" value="ASN69428.1"/>
    <property type="molecule type" value="Genomic_DNA"/>
</dbReference>